<keyword evidence="6 9" id="KW-0456">Lyase</keyword>
<evidence type="ECO:0000256" key="11">
    <source>
        <dbReference type="PIRSR" id="PIRSR006246-2"/>
    </source>
</evidence>
<sequence>MLRRLLRSKIHRAHVTQADLNYEGSITIDTDLMNEAKMIPFEVVDILNVTNGNRLTTYVIPGVAGSGKICINGAAARLVKVDDMVIICCYGQFNEEEVENHSAQIVLVNEKNEIVRSVEKSKDNLKPG</sequence>
<dbReference type="InterPro" id="IPR009010">
    <property type="entry name" value="Asp_de-COase-like_dom_sf"/>
</dbReference>
<gene>
    <name evidence="9 14" type="primary">panD</name>
    <name evidence="14" type="ORF">MFFC18_31740</name>
</gene>
<keyword evidence="4 9" id="KW-0068">Autocatalytic cleavage</keyword>
<dbReference type="PANTHER" id="PTHR21012">
    <property type="entry name" value="ASPARTATE 1-DECARBOXYLASE"/>
    <property type="match status" value="1"/>
</dbReference>
<keyword evidence="7 9" id="KW-0704">Schiff base</keyword>
<feature type="chain" id="PRO_5023235421" description="Aspartate 1-decarboxylase alpha chain" evidence="9 13">
    <location>
        <begin position="25"/>
        <end position="128"/>
    </location>
</feature>
<dbReference type="PANTHER" id="PTHR21012:SF0">
    <property type="entry name" value="ASPARTATE 1-DECARBOXYLASE"/>
    <property type="match status" value="1"/>
</dbReference>
<keyword evidence="2 9" id="KW-0566">Pantothenate biosynthesis</keyword>
<comment type="similarity">
    <text evidence="9">Belongs to the PanD family.</text>
</comment>
<feature type="active site" description="Schiff-base intermediate with substrate; via pyruvic acid" evidence="9 10">
    <location>
        <position position="25"/>
    </location>
</feature>
<comment type="subcellular location">
    <subcellularLocation>
        <location evidence="9">Cytoplasm</location>
    </subcellularLocation>
</comment>
<dbReference type="GO" id="GO:0015940">
    <property type="term" value="P:pantothenate biosynthetic process"/>
    <property type="evidence" value="ECO:0007669"/>
    <property type="project" value="UniProtKB-UniRule"/>
</dbReference>
<keyword evidence="5 9" id="KW-0865">Zymogen</keyword>
<evidence type="ECO:0000256" key="6">
    <source>
        <dbReference type="ARBA" id="ARBA00023239"/>
    </source>
</evidence>
<dbReference type="RefSeq" id="WP_075083354.1">
    <property type="nucleotide sequence ID" value="NZ_CP042912.1"/>
</dbReference>
<feature type="active site" description="Proton donor" evidence="9 10">
    <location>
        <position position="58"/>
    </location>
</feature>
<evidence type="ECO:0000256" key="7">
    <source>
        <dbReference type="ARBA" id="ARBA00023270"/>
    </source>
</evidence>
<evidence type="ECO:0000313" key="14">
    <source>
        <dbReference type="EMBL" id="QEG23278.1"/>
    </source>
</evidence>
<evidence type="ECO:0000256" key="1">
    <source>
        <dbReference type="ARBA" id="ARBA00022490"/>
    </source>
</evidence>
<dbReference type="Pfam" id="PF02261">
    <property type="entry name" value="Asp_decarbox"/>
    <property type="match status" value="1"/>
</dbReference>
<evidence type="ECO:0000256" key="5">
    <source>
        <dbReference type="ARBA" id="ARBA00023145"/>
    </source>
</evidence>
<dbReference type="PIRSF" id="PIRSF006246">
    <property type="entry name" value="Asp_decarbox"/>
    <property type="match status" value="1"/>
</dbReference>
<evidence type="ECO:0000256" key="2">
    <source>
        <dbReference type="ARBA" id="ARBA00022655"/>
    </source>
</evidence>
<dbReference type="Proteomes" id="UP000322214">
    <property type="component" value="Chromosome"/>
</dbReference>
<dbReference type="HAMAP" id="MF_00446">
    <property type="entry name" value="PanD"/>
    <property type="match status" value="1"/>
</dbReference>
<comment type="PTM">
    <text evidence="9 12">Is synthesized initially as an inactive proenzyme, which is activated by self-cleavage at a specific serine bond to produce a beta-subunit with a hydroxyl group at its C-terminus and an alpha-subunit with a pyruvoyl group at its N-terminus.</text>
</comment>
<evidence type="ECO:0000256" key="9">
    <source>
        <dbReference type="HAMAP-Rule" id="MF_00446"/>
    </source>
</evidence>
<dbReference type="Gene3D" id="2.40.40.20">
    <property type="match status" value="1"/>
</dbReference>
<dbReference type="GO" id="GO:0005829">
    <property type="term" value="C:cytosol"/>
    <property type="evidence" value="ECO:0007669"/>
    <property type="project" value="TreeGrafter"/>
</dbReference>
<keyword evidence="3 9" id="KW-0210">Decarboxylase</keyword>
<dbReference type="CDD" id="cd06919">
    <property type="entry name" value="Asp_decarbox"/>
    <property type="match status" value="1"/>
</dbReference>
<keyword evidence="15" id="KW-1185">Reference proteome</keyword>
<dbReference type="NCBIfam" id="TIGR00223">
    <property type="entry name" value="panD"/>
    <property type="match status" value="1"/>
</dbReference>
<feature type="modified residue" description="Pyruvic acid (Ser)" evidence="9 12">
    <location>
        <position position="25"/>
    </location>
</feature>
<evidence type="ECO:0000256" key="12">
    <source>
        <dbReference type="PIRSR" id="PIRSR006246-3"/>
    </source>
</evidence>
<accession>A0A5B9PA80</accession>
<comment type="cofactor">
    <cofactor evidence="9 10">
        <name>pyruvate</name>
        <dbReference type="ChEBI" id="CHEBI:15361"/>
    </cofactor>
    <text evidence="9 10">Binds 1 pyruvoyl group covalently per subunit.</text>
</comment>
<comment type="function">
    <text evidence="9">Catalyzes the pyruvoyl-dependent decarboxylation of aspartate to produce beta-alanine.</text>
</comment>
<evidence type="ECO:0000256" key="10">
    <source>
        <dbReference type="PIRSR" id="PIRSR006246-1"/>
    </source>
</evidence>
<name>A0A5B9PA80_9BACT</name>
<evidence type="ECO:0000256" key="3">
    <source>
        <dbReference type="ARBA" id="ARBA00022793"/>
    </source>
</evidence>
<keyword evidence="1 9" id="KW-0963">Cytoplasm</keyword>
<organism evidence="14 15">
    <name type="scientific">Mariniblastus fucicola</name>
    <dbReference type="NCBI Taxonomy" id="980251"/>
    <lineage>
        <taxon>Bacteria</taxon>
        <taxon>Pseudomonadati</taxon>
        <taxon>Planctomycetota</taxon>
        <taxon>Planctomycetia</taxon>
        <taxon>Pirellulales</taxon>
        <taxon>Pirellulaceae</taxon>
        <taxon>Mariniblastus</taxon>
    </lineage>
</organism>
<comment type="catalytic activity">
    <reaction evidence="9">
        <text>L-aspartate + H(+) = beta-alanine + CO2</text>
        <dbReference type="Rhea" id="RHEA:19497"/>
        <dbReference type="ChEBI" id="CHEBI:15378"/>
        <dbReference type="ChEBI" id="CHEBI:16526"/>
        <dbReference type="ChEBI" id="CHEBI:29991"/>
        <dbReference type="ChEBI" id="CHEBI:57966"/>
        <dbReference type="EC" id="4.1.1.11"/>
    </reaction>
</comment>
<dbReference type="KEGG" id="mff:MFFC18_31740"/>
<dbReference type="EC" id="4.1.1.11" evidence="9"/>
<dbReference type="GO" id="GO:0004068">
    <property type="term" value="F:aspartate 1-decarboxylase activity"/>
    <property type="evidence" value="ECO:0007669"/>
    <property type="project" value="UniProtKB-UniRule"/>
</dbReference>
<comment type="pathway">
    <text evidence="9">Cofactor biosynthesis; (R)-pantothenate biosynthesis; beta-alanine from L-aspartate: step 1/1.</text>
</comment>
<feature type="binding site" evidence="9 11">
    <location>
        <begin position="73"/>
        <end position="75"/>
    </location>
    <ligand>
        <name>substrate</name>
    </ligand>
</feature>
<dbReference type="AlphaFoldDB" id="A0A5B9PA80"/>
<feature type="binding site" evidence="9 11">
    <location>
        <position position="57"/>
    </location>
    <ligand>
        <name>substrate</name>
    </ligand>
</feature>
<evidence type="ECO:0000256" key="13">
    <source>
        <dbReference type="PIRSR" id="PIRSR006246-5"/>
    </source>
</evidence>
<dbReference type="InterPro" id="IPR003190">
    <property type="entry name" value="Asp_decarbox"/>
</dbReference>
<dbReference type="OrthoDB" id="9803983at2"/>
<comment type="subunit">
    <text evidence="9">Heterooctamer of four alpha and four beta subunits.</text>
</comment>
<protein>
    <recommendedName>
        <fullName evidence="9">Aspartate 1-decarboxylase</fullName>
        <ecNumber evidence="9">4.1.1.11</ecNumber>
    </recommendedName>
    <alternativeName>
        <fullName evidence="9">Aspartate alpha-decarboxylase</fullName>
    </alternativeName>
    <component>
        <recommendedName>
            <fullName evidence="9">Aspartate 1-decarboxylase beta chain</fullName>
        </recommendedName>
    </component>
    <component>
        <recommendedName>
            <fullName evidence="9">Aspartate 1-decarboxylase alpha chain</fullName>
        </recommendedName>
    </component>
</protein>
<dbReference type="SUPFAM" id="SSF50692">
    <property type="entry name" value="ADC-like"/>
    <property type="match status" value="1"/>
</dbReference>
<dbReference type="EMBL" id="CP042912">
    <property type="protein sequence ID" value="QEG23278.1"/>
    <property type="molecule type" value="Genomic_DNA"/>
</dbReference>
<evidence type="ECO:0000256" key="4">
    <source>
        <dbReference type="ARBA" id="ARBA00022813"/>
    </source>
</evidence>
<evidence type="ECO:0000256" key="8">
    <source>
        <dbReference type="ARBA" id="ARBA00023317"/>
    </source>
</evidence>
<feature type="chain" id="PRO_5023235423" description="Aspartate 1-decarboxylase beta chain" evidence="9 13">
    <location>
        <begin position="1"/>
        <end position="24"/>
    </location>
</feature>
<dbReference type="UniPathway" id="UPA00028">
    <property type="reaction ID" value="UER00002"/>
</dbReference>
<keyword evidence="8 9" id="KW-0670">Pyruvate</keyword>
<dbReference type="STRING" id="980251.GCA_001642875_00569"/>
<dbReference type="GO" id="GO:0006523">
    <property type="term" value="P:alanine biosynthetic process"/>
    <property type="evidence" value="ECO:0007669"/>
    <property type="project" value="InterPro"/>
</dbReference>
<reference evidence="14 15" key="1">
    <citation type="submission" date="2019-08" db="EMBL/GenBank/DDBJ databases">
        <title>Deep-cultivation of Planctomycetes and their phenomic and genomic characterization uncovers novel biology.</title>
        <authorList>
            <person name="Wiegand S."/>
            <person name="Jogler M."/>
            <person name="Boedeker C."/>
            <person name="Pinto D."/>
            <person name="Vollmers J."/>
            <person name="Rivas-Marin E."/>
            <person name="Kohn T."/>
            <person name="Peeters S.H."/>
            <person name="Heuer A."/>
            <person name="Rast P."/>
            <person name="Oberbeckmann S."/>
            <person name="Bunk B."/>
            <person name="Jeske O."/>
            <person name="Meyerdierks A."/>
            <person name="Storesund J.E."/>
            <person name="Kallscheuer N."/>
            <person name="Luecker S."/>
            <person name="Lage O.M."/>
            <person name="Pohl T."/>
            <person name="Merkel B.J."/>
            <person name="Hornburger P."/>
            <person name="Mueller R.-W."/>
            <person name="Bruemmer F."/>
            <person name="Labrenz M."/>
            <person name="Spormann A.M."/>
            <person name="Op den Camp H."/>
            <person name="Overmann J."/>
            <person name="Amann R."/>
            <person name="Jetten M.S.M."/>
            <person name="Mascher T."/>
            <person name="Medema M.H."/>
            <person name="Devos D.P."/>
            <person name="Kaster A.-K."/>
            <person name="Ovreas L."/>
            <person name="Rohde M."/>
            <person name="Galperin M.Y."/>
            <person name="Jogler C."/>
        </authorList>
    </citation>
    <scope>NUCLEOTIDE SEQUENCE [LARGE SCALE GENOMIC DNA]</scope>
    <source>
        <strain evidence="14 15">FC18</strain>
    </source>
</reference>
<evidence type="ECO:0000313" key="15">
    <source>
        <dbReference type="Proteomes" id="UP000322214"/>
    </source>
</evidence>
<proteinExistence type="inferred from homology"/>